<feature type="domain" description="Histidine kinase" evidence="8">
    <location>
        <begin position="241"/>
        <end position="486"/>
    </location>
</feature>
<dbReference type="InterPro" id="IPR012827">
    <property type="entry name" value="Hemerythrin_metal-bd"/>
</dbReference>
<dbReference type="SUPFAM" id="SSF47188">
    <property type="entry name" value="Hemerythrin-like"/>
    <property type="match status" value="1"/>
</dbReference>
<evidence type="ECO:0000256" key="5">
    <source>
        <dbReference type="ARBA" id="ARBA00022723"/>
    </source>
</evidence>
<evidence type="ECO:0000313" key="9">
    <source>
        <dbReference type="EMBL" id="EXI88050.1"/>
    </source>
</evidence>
<dbReference type="Proteomes" id="UP000022141">
    <property type="component" value="Unassembled WGS sequence"/>
</dbReference>
<dbReference type="CDD" id="cd00082">
    <property type="entry name" value="HisKA"/>
    <property type="match status" value="1"/>
</dbReference>
<dbReference type="NCBIfam" id="TIGR02481">
    <property type="entry name" value="hemeryth_dom"/>
    <property type="match status" value="1"/>
</dbReference>
<sequence length="488" mass="53965">MAFTWDRHFETGIAIVDSQHRGLVALINEAAPFLTGGGLPGRERLQALLERLGDYASSHFSCEEGVMRSSGLLPEYIGKHYADHRAFVEQLREFRVQMDDELLATVGPSLLRFLSSWLTFHILDEDQRMARQIRLIDAGHGPESAFAESAKVARDDRARAALIAALMDLHAVVGERNKTLHATNEKLKASSRQLAQLNQELETRVAERTAELAATVAQMERTKGQLLQSEKMAAVGQLAAGVAHEINNPIGFVNSNLGSLRVHVRQLLALIAAFDELRQATPESDVRRQRIDTACAQADLEYLRQDIGDLIDESAQGLSRVKKIVENLKDFSHVDAAEWQSADINAGLESTINVAWNELKYKATVIRSYGHLPRVHCLPAQLNQVFLNLLVNAAQSIDVHGTITLSTGSGEGFVWIEISDTGRGMSEEVQRRIFEPFYTTKPVGQGTGLGLSISWEIIVEKHAGKIDVSSQLERGTRFRIELPLLGGQ</sequence>
<dbReference type="SUPFAM" id="SSF55874">
    <property type="entry name" value="ATPase domain of HSP90 chaperone/DNA topoisomerase II/histidine kinase"/>
    <property type="match status" value="1"/>
</dbReference>
<protein>
    <recommendedName>
        <fullName evidence="3">histidine kinase</fullName>
        <ecNumber evidence="3">2.7.13.3</ecNumber>
    </recommendedName>
</protein>
<dbReference type="GO" id="GO:0000155">
    <property type="term" value="F:phosphorelay sensor kinase activity"/>
    <property type="evidence" value="ECO:0007669"/>
    <property type="project" value="InterPro"/>
</dbReference>
<gene>
    <name evidence="9" type="primary">zraS_9</name>
    <name evidence="9" type="ORF">AW11_02344</name>
</gene>
<dbReference type="SUPFAM" id="SSF47384">
    <property type="entry name" value="Homodimeric domain of signal transducing histidine kinase"/>
    <property type="match status" value="1"/>
</dbReference>
<name>A0A011QG82_ACCRE</name>
<comment type="caution">
    <text evidence="9">The sequence shown here is derived from an EMBL/GenBank/DDBJ whole genome shotgun (WGS) entry which is preliminary data.</text>
</comment>
<dbReference type="GO" id="GO:0046872">
    <property type="term" value="F:metal ion binding"/>
    <property type="evidence" value="ECO:0007669"/>
    <property type="project" value="UniProtKB-KW"/>
</dbReference>
<evidence type="ECO:0000256" key="1">
    <source>
        <dbReference type="ARBA" id="ARBA00000085"/>
    </source>
</evidence>
<dbReference type="CDD" id="cd12107">
    <property type="entry name" value="Hemerythrin"/>
    <property type="match status" value="1"/>
</dbReference>
<dbReference type="PANTHER" id="PTHR43065">
    <property type="entry name" value="SENSOR HISTIDINE KINASE"/>
    <property type="match status" value="1"/>
</dbReference>
<dbReference type="eggNOG" id="COG4191">
    <property type="taxonomic scope" value="Bacteria"/>
</dbReference>
<dbReference type="InterPro" id="IPR036890">
    <property type="entry name" value="HATPase_C_sf"/>
</dbReference>
<proteinExistence type="inferred from homology"/>
<dbReference type="SMART" id="SM00387">
    <property type="entry name" value="HATPase_c"/>
    <property type="match status" value="1"/>
</dbReference>
<dbReference type="Gene3D" id="3.30.565.10">
    <property type="entry name" value="Histidine kinase-like ATPase, C-terminal domain"/>
    <property type="match status" value="1"/>
</dbReference>
<keyword evidence="5" id="KW-0479">Metal-binding</keyword>
<organism evidence="9 10">
    <name type="scientific">Accumulibacter regalis</name>
    <dbReference type="NCBI Taxonomy" id="522306"/>
    <lineage>
        <taxon>Bacteria</taxon>
        <taxon>Pseudomonadati</taxon>
        <taxon>Pseudomonadota</taxon>
        <taxon>Betaproteobacteria</taxon>
        <taxon>Candidatus Accumulibacter</taxon>
    </lineage>
</organism>
<dbReference type="InterPro" id="IPR036097">
    <property type="entry name" value="HisK_dim/P_sf"/>
</dbReference>
<dbReference type="Pfam" id="PF01814">
    <property type="entry name" value="Hemerythrin"/>
    <property type="match status" value="1"/>
</dbReference>
<dbReference type="STRING" id="1454004.AW11_02344"/>
<comment type="catalytic activity">
    <reaction evidence="1">
        <text>ATP + protein L-histidine = ADP + protein N-phospho-L-histidine.</text>
        <dbReference type="EC" id="2.7.13.3"/>
    </reaction>
</comment>
<evidence type="ECO:0000256" key="7">
    <source>
        <dbReference type="SAM" id="Coils"/>
    </source>
</evidence>
<dbReference type="InterPro" id="IPR003661">
    <property type="entry name" value="HisK_dim/P_dom"/>
</dbReference>
<dbReference type="AlphaFoldDB" id="A0A011QG82"/>
<keyword evidence="4" id="KW-0597">Phosphoprotein</keyword>
<dbReference type="InterPro" id="IPR035938">
    <property type="entry name" value="Hemerythrin-like_sf"/>
</dbReference>
<evidence type="ECO:0000259" key="8">
    <source>
        <dbReference type="PROSITE" id="PS50109"/>
    </source>
</evidence>
<accession>A0A011QG82</accession>
<dbReference type="Gene3D" id="1.20.120.50">
    <property type="entry name" value="Hemerythrin-like"/>
    <property type="match status" value="1"/>
</dbReference>
<evidence type="ECO:0000256" key="3">
    <source>
        <dbReference type="ARBA" id="ARBA00012438"/>
    </source>
</evidence>
<dbReference type="InterPro" id="IPR005467">
    <property type="entry name" value="His_kinase_dom"/>
</dbReference>
<dbReference type="PANTHER" id="PTHR43065:SF50">
    <property type="entry name" value="HISTIDINE KINASE"/>
    <property type="match status" value="1"/>
</dbReference>
<keyword evidence="6" id="KW-0408">Iron</keyword>
<dbReference type="PATRIC" id="fig|1454004.3.peg.2421"/>
<keyword evidence="7" id="KW-0175">Coiled coil</keyword>
<dbReference type="InterPro" id="IPR004358">
    <property type="entry name" value="Sig_transdc_His_kin-like_C"/>
</dbReference>
<evidence type="ECO:0000313" key="10">
    <source>
        <dbReference type="Proteomes" id="UP000022141"/>
    </source>
</evidence>
<dbReference type="PROSITE" id="PS50109">
    <property type="entry name" value="HIS_KIN"/>
    <property type="match status" value="1"/>
</dbReference>
<evidence type="ECO:0000256" key="4">
    <source>
        <dbReference type="ARBA" id="ARBA00022553"/>
    </source>
</evidence>
<comment type="similarity">
    <text evidence="2">Belongs to the hemerythrin family.</text>
</comment>
<keyword evidence="10" id="KW-1185">Reference proteome</keyword>
<dbReference type="Pfam" id="PF02518">
    <property type="entry name" value="HATPase_c"/>
    <property type="match status" value="1"/>
</dbReference>
<dbReference type="PRINTS" id="PR00344">
    <property type="entry name" value="BCTRLSENSOR"/>
</dbReference>
<dbReference type="EMBL" id="JEMY01000029">
    <property type="protein sequence ID" value="EXI88050.1"/>
    <property type="molecule type" value="Genomic_DNA"/>
</dbReference>
<dbReference type="Gene3D" id="1.10.287.130">
    <property type="match status" value="1"/>
</dbReference>
<reference evidence="9" key="1">
    <citation type="submission" date="2014-02" db="EMBL/GenBank/DDBJ databases">
        <title>Expanding our view of genomic diversity in Candidatus Accumulibacter clades.</title>
        <authorList>
            <person name="Skennerton C.T."/>
            <person name="Barr J.J."/>
            <person name="Slater F.R."/>
            <person name="Bond P.L."/>
            <person name="Tyson G.W."/>
        </authorList>
    </citation>
    <scope>NUCLEOTIDE SEQUENCE [LARGE SCALE GENOMIC DNA]</scope>
</reference>
<evidence type="ECO:0000256" key="6">
    <source>
        <dbReference type="ARBA" id="ARBA00023004"/>
    </source>
</evidence>
<feature type="coiled-coil region" evidence="7">
    <location>
        <begin position="180"/>
        <end position="207"/>
    </location>
</feature>
<keyword evidence="9" id="KW-0808">Transferase</keyword>
<dbReference type="InterPro" id="IPR003594">
    <property type="entry name" value="HATPase_dom"/>
</dbReference>
<dbReference type="EC" id="2.7.13.3" evidence="3"/>
<evidence type="ECO:0000256" key="2">
    <source>
        <dbReference type="ARBA" id="ARBA00010587"/>
    </source>
</evidence>
<dbReference type="InterPro" id="IPR012312">
    <property type="entry name" value="Hemerythrin-like"/>
</dbReference>